<dbReference type="RefSeq" id="WP_168876541.1">
    <property type="nucleotide sequence ID" value="NZ_JABAIM010000001.1"/>
</dbReference>
<comment type="similarity">
    <text evidence="2 10">Belongs to the cytochrome c oxidase subunit 3 family.</text>
</comment>
<evidence type="ECO:0000256" key="4">
    <source>
        <dbReference type="ARBA" id="ARBA00022692"/>
    </source>
</evidence>
<dbReference type="GO" id="GO:0005886">
    <property type="term" value="C:plasma membrane"/>
    <property type="evidence" value="ECO:0007669"/>
    <property type="project" value="UniProtKB-SubCell"/>
</dbReference>
<dbReference type="GO" id="GO:0004129">
    <property type="term" value="F:cytochrome-c oxidase activity"/>
    <property type="evidence" value="ECO:0007669"/>
    <property type="project" value="UniProtKB-EC"/>
</dbReference>
<evidence type="ECO:0000313" key="14">
    <source>
        <dbReference type="Proteomes" id="UP000587991"/>
    </source>
</evidence>
<dbReference type="InterPro" id="IPR024791">
    <property type="entry name" value="Cyt_c/ubiquinol_Oxase_su3"/>
</dbReference>
<sequence length="285" mass="31929">MASTQPQPHYFVPQPSKWPLVGSTAMFFLGLGAAFTMNHMEMGHYALGIGFAILLYMLFGWFGQVVGESESGLYSKKVDMSFRWSMSWFIFSEVMFFAAFFGALYYIRVISVPELGNMTHKLLWPDFTAMWPAQVAPVAPEHFTPVAAWGLPAINTLILLTSGITVTIAHWGLIKNNRAQLIWGLAATVGLGALFLYFQVEEYGHAIAHGNLTLASGVYGSTFYMLTGFHGAHVTLGTIMLLVMLVRSIKGHFKPDSHFAFEAAAWYWHFVDVVWLGLFVFVYWL</sequence>
<proteinExistence type="inferred from homology"/>
<evidence type="ECO:0000256" key="6">
    <source>
        <dbReference type="ARBA" id="ARBA00022989"/>
    </source>
</evidence>
<dbReference type="PANTHER" id="PTHR11403:SF7">
    <property type="entry name" value="CYTOCHROME C OXIDASE SUBUNIT 3"/>
    <property type="match status" value="1"/>
</dbReference>
<dbReference type="InterPro" id="IPR013833">
    <property type="entry name" value="Cyt_c_oxidase_su3_a-hlx"/>
</dbReference>
<evidence type="ECO:0000256" key="9">
    <source>
        <dbReference type="ARBA" id="ARBA00031625"/>
    </source>
</evidence>
<dbReference type="PANTHER" id="PTHR11403">
    <property type="entry name" value="CYTOCHROME C OXIDASE SUBUNIT III"/>
    <property type="match status" value="1"/>
</dbReference>
<comment type="caution">
    <text evidence="13">The sequence shown here is derived from an EMBL/GenBank/DDBJ whole genome shotgun (WGS) entry which is preliminary data.</text>
</comment>
<feature type="transmembrane region" description="Helical" evidence="11">
    <location>
        <begin position="181"/>
        <end position="198"/>
    </location>
</feature>
<comment type="subcellular location">
    <subcellularLocation>
        <location evidence="10">Cell membrane</location>
        <topology evidence="10">Multi-pass membrane protein</topology>
    </subcellularLocation>
    <subcellularLocation>
        <location evidence="1">Membrane</location>
        <topology evidence="1">Multi-pass membrane protein</topology>
    </subcellularLocation>
</comment>
<dbReference type="Gene3D" id="1.20.120.80">
    <property type="entry name" value="Cytochrome c oxidase, subunit III, four-helix bundle"/>
    <property type="match status" value="1"/>
</dbReference>
<keyword evidence="7 11" id="KW-0472">Membrane</keyword>
<keyword evidence="14" id="KW-1185">Reference proteome</keyword>
<organism evidence="13 14">
    <name type="scientific">Leeia aquatica</name>
    <dbReference type="NCBI Taxonomy" id="2725557"/>
    <lineage>
        <taxon>Bacteria</taxon>
        <taxon>Pseudomonadati</taxon>
        <taxon>Pseudomonadota</taxon>
        <taxon>Betaproteobacteria</taxon>
        <taxon>Neisseriales</taxon>
        <taxon>Leeiaceae</taxon>
        <taxon>Leeia</taxon>
    </lineage>
</organism>
<feature type="transmembrane region" description="Helical" evidence="11">
    <location>
        <begin position="45"/>
        <end position="66"/>
    </location>
</feature>
<dbReference type="CDD" id="cd01665">
    <property type="entry name" value="Cyt_c_Oxidase_III"/>
    <property type="match status" value="1"/>
</dbReference>
<keyword evidence="5" id="KW-1278">Translocase</keyword>
<evidence type="ECO:0000259" key="12">
    <source>
        <dbReference type="PROSITE" id="PS50253"/>
    </source>
</evidence>
<feature type="domain" description="Heme-copper oxidase subunit III family profile" evidence="12">
    <location>
        <begin position="6"/>
        <end position="285"/>
    </location>
</feature>
<gene>
    <name evidence="13" type="ORF">HF682_07345</name>
</gene>
<dbReference type="Proteomes" id="UP000587991">
    <property type="component" value="Unassembled WGS sequence"/>
</dbReference>
<reference evidence="13 14" key="1">
    <citation type="submission" date="2020-04" db="EMBL/GenBank/DDBJ databases">
        <title>Draft genome of Leeia sp. IMCC25680.</title>
        <authorList>
            <person name="Song J."/>
            <person name="Cho J.-C."/>
        </authorList>
    </citation>
    <scope>NUCLEOTIDE SEQUENCE [LARGE SCALE GENOMIC DNA]</scope>
    <source>
        <strain evidence="13 14">IMCC25680</strain>
    </source>
</reference>
<feature type="transmembrane region" description="Helical" evidence="11">
    <location>
        <begin position="266"/>
        <end position="284"/>
    </location>
</feature>
<dbReference type="SUPFAM" id="SSF81452">
    <property type="entry name" value="Cytochrome c oxidase subunit III-like"/>
    <property type="match status" value="1"/>
</dbReference>
<feature type="transmembrane region" description="Helical" evidence="11">
    <location>
        <begin position="146"/>
        <end position="169"/>
    </location>
</feature>
<dbReference type="Pfam" id="PF00510">
    <property type="entry name" value="COX3"/>
    <property type="match status" value="1"/>
</dbReference>
<dbReference type="PROSITE" id="PS50253">
    <property type="entry name" value="COX3"/>
    <property type="match status" value="1"/>
</dbReference>
<dbReference type="InterPro" id="IPR035973">
    <property type="entry name" value="Cyt_c_oxidase_su3-like_sf"/>
</dbReference>
<dbReference type="GO" id="GO:0019646">
    <property type="term" value="P:aerobic electron transport chain"/>
    <property type="evidence" value="ECO:0007669"/>
    <property type="project" value="InterPro"/>
</dbReference>
<keyword evidence="6 11" id="KW-1133">Transmembrane helix</keyword>
<evidence type="ECO:0000256" key="8">
    <source>
        <dbReference type="ARBA" id="ARBA00031400"/>
    </source>
</evidence>
<evidence type="ECO:0000256" key="11">
    <source>
        <dbReference type="SAM" id="Phobius"/>
    </source>
</evidence>
<accession>A0A847RUU2</accession>
<evidence type="ECO:0000313" key="13">
    <source>
        <dbReference type="EMBL" id="NLR74970.1"/>
    </source>
</evidence>
<evidence type="ECO:0000256" key="7">
    <source>
        <dbReference type="ARBA" id="ARBA00023136"/>
    </source>
</evidence>
<dbReference type="InterPro" id="IPR000298">
    <property type="entry name" value="Cyt_c_oxidase-like_su3"/>
</dbReference>
<dbReference type="AlphaFoldDB" id="A0A847RUU2"/>
<feature type="transmembrane region" description="Helical" evidence="11">
    <location>
        <begin position="86"/>
        <end position="110"/>
    </location>
</feature>
<evidence type="ECO:0000256" key="2">
    <source>
        <dbReference type="ARBA" id="ARBA00010581"/>
    </source>
</evidence>
<dbReference type="Gene3D" id="1.10.287.70">
    <property type="match status" value="1"/>
</dbReference>
<protein>
    <recommendedName>
        <fullName evidence="3">cytochrome-c oxidase</fullName>
        <ecNumber evidence="3">7.1.1.9</ecNumber>
    </recommendedName>
    <alternativeName>
        <fullName evidence="8">Cytochrome aa3 subunit 3</fullName>
    </alternativeName>
    <alternativeName>
        <fullName evidence="9">Cytochrome c oxidase polypeptide III</fullName>
    </alternativeName>
</protein>
<evidence type="ECO:0000256" key="5">
    <source>
        <dbReference type="ARBA" id="ARBA00022967"/>
    </source>
</evidence>
<dbReference type="EC" id="7.1.1.9" evidence="3"/>
<name>A0A847RUU2_9NEIS</name>
<evidence type="ECO:0000256" key="3">
    <source>
        <dbReference type="ARBA" id="ARBA00012949"/>
    </source>
</evidence>
<dbReference type="EMBL" id="JABAIM010000001">
    <property type="protein sequence ID" value="NLR74970.1"/>
    <property type="molecule type" value="Genomic_DNA"/>
</dbReference>
<feature type="transmembrane region" description="Helical" evidence="11">
    <location>
        <begin position="218"/>
        <end position="245"/>
    </location>
</feature>
<dbReference type="FunFam" id="1.20.120.80:FF:000003">
    <property type="entry name" value="Cytochrome c oxidase subunit 3"/>
    <property type="match status" value="1"/>
</dbReference>
<dbReference type="InterPro" id="IPR033945">
    <property type="entry name" value="Cyt_c_oxase_su3_dom"/>
</dbReference>
<evidence type="ECO:0000256" key="10">
    <source>
        <dbReference type="RuleBase" id="RU003376"/>
    </source>
</evidence>
<evidence type="ECO:0000256" key="1">
    <source>
        <dbReference type="ARBA" id="ARBA00004141"/>
    </source>
</evidence>
<keyword evidence="4 10" id="KW-0812">Transmembrane</keyword>